<dbReference type="Pfam" id="PF03217">
    <property type="entry name" value="SlpA"/>
    <property type="match status" value="1"/>
</dbReference>
<gene>
    <name evidence="3" type="ORF">FC38_GL001177</name>
</gene>
<feature type="region of interest" description="Disordered" evidence="1">
    <location>
        <begin position="71"/>
        <end position="115"/>
    </location>
</feature>
<dbReference type="InterPro" id="IPR024968">
    <property type="entry name" value="SlpA_C_lactobacillus"/>
</dbReference>
<evidence type="ECO:0000259" key="2">
    <source>
        <dbReference type="Pfam" id="PF03217"/>
    </source>
</evidence>
<proteinExistence type="predicted"/>
<dbReference type="Proteomes" id="UP000051521">
    <property type="component" value="Unassembled WGS sequence"/>
</dbReference>
<evidence type="ECO:0000313" key="4">
    <source>
        <dbReference type="Proteomes" id="UP000051521"/>
    </source>
</evidence>
<reference evidence="3 4" key="1">
    <citation type="journal article" date="2015" name="Genome Announc.">
        <title>Expanding the biotechnology potential of lactobacilli through comparative genomics of 213 strains and associated genera.</title>
        <authorList>
            <person name="Sun Z."/>
            <person name="Harris H.M."/>
            <person name="McCann A."/>
            <person name="Guo C."/>
            <person name="Argimon S."/>
            <person name="Zhang W."/>
            <person name="Yang X."/>
            <person name="Jeffery I.B."/>
            <person name="Cooney J.C."/>
            <person name="Kagawa T.F."/>
            <person name="Liu W."/>
            <person name="Song Y."/>
            <person name="Salvetti E."/>
            <person name="Wrobel A."/>
            <person name="Rasinkangas P."/>
            <person name="Parkhill J."/>
            <person name="Rea M.C."/>
            <person name="O'Sullivan O."/>
            <person name="Ritari J."/>
            <person name="Douillard F.P."/>
            <person name="Paul Ross R."/>
            <person name="Yang R."/>
            <person name="Briner A.E."/>
            <person name="Felis G.E."/>
            <person name="de Vos W.M."/>
            <person name="Barrangou R."/>
            <person name="Klaenhammer T.R."/>
            <person name="Caufield P.W."/>
            <person name="Cui Y."/>
            <person name="Zhang H."/>
            <person name="O'Toole P.W."/>
        </authorList>
    </citation>
    <scope>NUCLEOTIDE SEQUENCE [LARGE SCALE GENOMIC DNA]</scope>
    <source>
        <strain evidence="3 4">DSM 23908</strain>
    </source>
</reference>
<comment type="caution">
    <text evidence="3">The sequence shown here is derived from an EMBL/GenBank/DDBJ whole genome shotgun (WGS) entry which is preliminary data.</text>
</comment>
<keyword evidence="4" id="KW-1185">Reference proteome</keyword>
<dbReference type="InterPro" id="IPR037250">
    <property type="entry name" value="NEAT_dom_sf"/>
</dbReference>
<dbReference type="EMBL" id="AYZO01000033">
    <property type="protein sequence ID" value="KRN10205.1"/>
    <property type="molecule type" value="Genomic_DNA"/>
</dbReference>
<name>A0ABR5PTY4_9LACO</name>
<evidence type="ECO:0000313" key="3">
    <source>
        <dbReference type="EMBL" id="KRN10205.1"/>
    </source>
</evidence>
<protein>
    <submittedName>
        <fullName evidence="3">Surface layer protein</fullName>
    </submittedName>
</protein>
<dbReference type="Gene3D" id="2.60.40.1850">
    <property type="match status" value="1"/>
</dbReference>
<accession>A0ABR5PTY4</accession>
<organism evidence="3 4">
    <name type="scientific">Lactobacillus gigeriorum DSM 23908 = CRBIP 24.85</name>
    <dbReference type="NCBI Taxonomy" id="1423751"/>
    <lineage>
        <taxon>Bacteria</taxon>
        <taxon>Bacillati</taxon>
        <taxon>Bacillota</taxon>
        <taxon>Bacilli</taxon>
        <taxon>Lactobacillales</taxon>
        <taxon>Lactobacillaceae</taxon>
        <taxon>Lactobacillus</taxon>
    </lineage>
</organism>
<evidence type="ECO:0000256" key="1">
    <source>
        <dbReference type="SAM" id="MobiDB-lite"/>
    </source>
</evidence>
<feature type="domain" description="S-layer protein C-terminal" evidence="2">
    <location>
        <begin position="247"/>
        <end position="306"/>
    </location>
</feature>
<sequence>MFFLINNETVLKIFFMGDIFMKKNTKIVLATLSLLAAGVTVAPFASPVAAETTAPAAPATQVVSGASKNASTAAGTTTTPAATATTSTTTPATTATPTTAPVATTTTTPAGPSVSMLITKTGTSTPSEAAMFLGKSAQVTVKDGKVTELTIHVSGATQMTKGQDMSKMMSSVTLNGVEGKQANVAKDGSSLDYVFTGDAYKEGKGVIKFTLNVMGKVMNESADVTLGAVEGVKTPAEQPATTTTTKKSAKKVKRTLKHNAFVYKKSGKRLGKKVLKKGTKVSTSKKAVKLHGKAYYQVAKNQYVKKANF</sequence>